<accession>A0AAN9TX31</accession>
<dbReference type="Proteomes" id="UP001367676">
    <property type="component" value="Unassembled WGS sequence"/>
</dbReference>
<reference evidence="1 2" key="1">
    <citation type="submission" date="2024-03" db="EMBL/GenBank/DDBJ databases">
        <title>Adaptation during the transition from Ophiocordyceps entomopathogen to insect associate is accompanied by gene loss and intensified selection.</title>
        <authorList>
            <person name="Ward C.M."/>
            <person name="Onetto C.A."/>
            <person name="Borneman A.R."/>
        </authorList>
    </citation>
    <scope>NUCLEOTIDE SEQUENCE [LARGE SCALE GENOMIC DNA]</scope>
    <source>
        <strain evidence="1">AWRI1</strain>
        <tissue evidence="1">Single Adult Female</tissue>
    </source>
</reference>
<comment type="caution">
    <text evidence="1">The sequence shown here is derived from an EMBL/GenBank/DDBJ whole genome shotgun (WGS) entry which is preliminary data.</text>
</comment>
<name>A0AAN9TX31_9HEMI</name>
<dbReference type="EMBL" id="JBBCAQ010000003">
    <property type="protein sequence ID" value="KAK7604696.1"/>
    <property type="molecule type" value="Genomic_DNA"/>
</dbReference>
<gene>
    <name evidence="1" type="ORF">V9T40_005882</name>
</gene>
<evidence type="ECO:0000313" key="1">
    <source>
        <dbReference type="EMBL" id="KAK7604696.1"/>
    </source>
</evidence>
<protein>
    <submittedName>
        <fullName evidence="1">Uncharacterized protein</fullName>
    </submittedName>
</protein>
<proteinExistence type="predicted"/>
<keyword evidence="2" id="KW-1185">Reference proteome</keyword>
<sequence length="228" mass="26499">MDFYARCAGTEFCGLVEDENANRENMAIADAFYWCYKKLQFDDNSFVESITGNDSNPTENVKKTGNWSKALTRFYSEVHNTLKNEPCYTTRRDEYKKLFPGQPKKTYLYNIPKTEDDLKKSLTEFANDPQIKEVQAHLQIYWNQQLRPSALALKKLATMPGKLEEYQKIYDDSIHESIPLIENVLPDSVVFNESFGRKFGNFSKTLVQKRNEKVMANADLYSLIKNPR</sequence>
<evidence type="ECO:0000313" key="2">
    <source>
        <dbReference type="Proteomes" id="UP001367676"/>
    </source>
</evidence>
<organism evidence="1 2">
    <name type="scientific">Parthenolecanium corni</name>
    <dbReference type="NCBI Taxonomy" id="536013"/>
    <lineage>
        <taxon>Eukaryota</taxon>
        <taxon>Metazoa</taxon>
        <taxon>Ecdysozoa</taxon>
        <taxon>Arthropoda</taxon>
        <taxon>Hexapoda</taxon>
        <taxon>Insecta</taxon>
        <taxon>Pterygota</taxon>
        <taxon>Neoptera</taxon>
        <taxon>Paraneoptera</taxon>
        <taxon>Hemiptera</taxon>
        <taxon>Sternorrhyncha</taxon>
        <taxon>Coccoidea</taxon>
        <taxon>Coccidae</taxon>
        <taxon>Parthenolecanium</taxon>
    </lineage>
</organism>
<dbReference type="AlphaFoldDB" id="A0AAN9TX31"/>